<comment type="caution">
    <text evidence="6">The sequence shown here is derived from an EMBL/GenBank/DDBJ whole genome shotgun (WGS) entry which is preliminary data.</text>
</comment>
<dbReference type="GO" id="GO:0005737">
    <property type="term" value="C:cytoplasm"/>
    <property type="evidence" value="ECO:0007669"/>
    <property type="project" value="UniProtKB-SubCell"/>
</dbReference>
<dbReference type="PANTHER" id="PTHR28511:SF1">
    <property type="entry name" value="ENDONUCLEASE V"/>
    <property type="match status" value="1"/>
</dbReference>
<dbReference type="PANTHER" id="PTHR28511">
    <property type="entry name" value="ENDONUCLEASE V"/>
    <property type="match status" value="1"/>
</dbReference>
<dbReference type="Gene3D" id="3.30.2170.10">
    <property type="entry name" value="archaeoglobus fulgidus dsm 4304 superfamily"/>
    <property type="match status" value="1"/>
</dbReference>
<reference evidence="6 7" key="1">
    <citation type="journal article" date="2024" name="Nat. Commun.">
        <title>Phylogenomics reveals the evolutionary origins of lichenization in chlorophyte algae.</title>
        <authorList>
            <person name="Puginier C."/>
            <person name="Libourel C."/>
            <person name="Otte J."/>
            <person name="Skaloud P."/>
            <person name="Haon M."/>
            <person name="Grisel S."/>
            <person name="Petersen M."/>
            <person name="Berrin J.G."/>
            <person name="Delaux P.M."/>
            <person name="Dal Grande F."/>
            <person name="Keller J."/>
        </authorList>
    </citation>
    <scope>NUCLEOTIDE SEQUENCE [LARGE SCALE GENOMIC DNA]</scope>
    <source>
        <strain evidence="6 7">SAG 2043</strain>
    </source>
</reference>
<sequence>MQEPDSGFDSAAWDRQQVEIRSKVITTDTFTWRVEAGVSQDKLRLVGGLDISFRVDQSERERAVACLVVLSLPTLEVVHEATLNLVMPHSYRPGYLAARECPAYMQLLTAVKATPFCPQVVLVDGFGILHPRGCGSASHVGVLADIPTIGVGKNLLHVDGLTEQHVRCCMRAAGEGTRIPAAAGDAMLPTCHPNGSITMPLVGLSGATLGMALTANAGVQKPVYVSIGHGISLSTAMEVVRCCCLHRVPEPIRQADIRSRQHLRELLDAGV</sequence>
<keyword evidence="2" id="KW-0963">Cytoplasm</keyword>
<dbReference type="EMBL" id="JALJOR010000008">
    <property type="protein sequence ID" value="KAK9812793.1"/>
    <property type="molecule type" value="Genomic_DNA"/>
</dbReference>
<comment type="subcellular location">
    <subcellularLocation>
        <location evidence="1">Cytoplasm</location>
    </subcellularLocation>
</comment>
<evidence type="ECO:0000256" key="4">
    <source>
        <dbReference type="ARBA" id="ARBA00022759"/>
    </source>
</evidence>
<evidence type="ECO:0000313" key="6">
    <source>
        <dbReference type="EMBL" id="KAK9812793.1"/>
    </source>
</evidence>
<proteinExistence type="predicted"/>
<dbReference type="GO" id="GO:0006281">
    <property type="term" value="P:DNA repair"/>
    <property type="evidence" value="ECO:0007669"/>
    <property type="project" value="InterPro"/>
</dbReference>
<keyword evidence="4" id="KW-0255">Endonuclease</keyword>
<evidence type="ECO:0000256" key="5">
    <source>
        <dbReference type="ARBA" id="ARBA00022801"/>
    </source>
</evidence>
<dbReference type="GO" id="GO:0005730">
    <property type="term" value="C:nucleolus"/>
    <property type="evidence" value="ECO:0007669"/>
    <property type="project" value="TreeGrafter"/>
</dbReference>
<evidence type="ECO:0008006" key="8">
    <source>
        <dbReference type="Google" id="ProtNLM"/>
    </source>
</evidence>
<protein>
    <recommendedName>
        <fullName evidence="8">Endonuclease V</fullName>
    </recommendedName>
</protein>
<dbReference type="InterPro" id="IPR007581">
    <property type="entry name" value="Endonuclease-V"/>
</dbReference>
<gene>
    <name evidence="6" type="ORF">WJX72_003894</name>
</gene>
<keyword evidence="7" id="KW-1185">Reference proteome</keyword>
<evidence type="ECO:0000256" key="3">
    <source>
        <dbReference type="ARBA" id="ARBA00022722"/>
    </source>
</evidence>
<dbReference type="CDD" id="cd06559">
    <property type="entry name" value="Endonuclease_V"/>
    <property type="match status" value="1"/>
</dbReference>
<keyword evidence="3" id="KW-0540">Nuclease</keyword>
<organism evidence="6 7">
    <name type="scientific">[Myrmecia] bisecta</name>
    <dbReference type="NCBI Taxonomy" id="41462"/>
    <lineage>
        <taxon>Eukaryota</taxon>
        <taxon>Viridiplantae</taxon>
        <taxon>Chlorophyta</taxon>
        <taxon>core chlorophytes</taxon>
        <taxon>Trebouxiophyceae</taxon>
        <taxon>Trebouxiales</taxon>
        <taxon>Trebouxiaceae</taxon>
        <taxon>Myrmecia</taxon>
    </lineage>
</organism>
<accession>A0AAW1PS36</accession>
<dbReference type="GO" id="GO:0016891">
    <property type="term" value="F:RNA endonuclease activity producing 5'-phosphomonoesters, hydrolytic mechanism"/>
    <property type="evidence" value="ECO:0007669"/>
    <property type="project" value="TreeGrafter"/>
</dbReference>
<dbReference type="GO" id="GO:0003727">
    <property type="term" value="F:single-stranded RNA binding"/>
    <property type="evidence" value="ECO:0007669"/>
    <property type="project" value="TreeGrafter"/>
</dbReference>
<keyword evidence="5" id="KW-0378">Hydrolase</keyword>
<evidence type="ECO:0000256" key="1">
    <source>
        <dbReference type="ARBA" id="ARBA00004496"/>
    </source>
</evidence>
<evidence type="ECO:0000313" key="7">
    <source>
        <dbReference type="Proteomes" id="UP001489004"/>
    </source>
</evidence>
<dbReference type="AlphaFoldDB" id="A0AAW1PS36"/>
<dbReference type="Pfam" id="PF04493">
    <property type="entry name" value="Endonuclease_5"/>
    <property type="match status" value="1"/>
</dbReference>
<name>A0AAW1PS36_9CHLO</name>
<dbReference type="Proteomes" id="UP001489004">
    <property type="component" value="Unassembled WGS sequence"/>
</dbReference>
<evidence type="ECO:0000256" key="2">
    <source>
        <dbReference type="ARBA" id="ARBA00022490"/>
    </source>
</evidence>